<comment type="caution">
    <text evidence="1">The sequence shown here is derived from an EMBL/GenBank/DDBJ whole genome shotgun (WGS) entry which is preliminary data.</text>
</comment>
<sequence>MTIIAPAPLRLLTCRGACPAAARFPEHHDRLLSVDTDIDAMLALVELAVTWHELDYSESPVVGPAEWLRFADNHDWTYPDRAERVFSLAVDIVGRRAVGLPPEAAGPSLASVVDLVRG</sequence>
<dbReference type="Proteomes" id="UP000586918">
    <property type="component" value="Unassembled WGS sequence"/>
</dbReference>
<reference evidence="1 2" key="1">
    <citation type="submission" date="2020-04" db="EMBL/GenBank/DDBJ databases">
        <authorList>
            <person name="Klaysubun C."/>
            <person name="Duangmal K."/>
            <person name="Lipun K."/>
        </authorList>
    </citation>
    <scope>NUCLEOTIDE SEQUENCE [LARGE SCALE GENOMIC DNA]</scope>
    <source>
        <strain evidence="1 2">DSM 45300</strain>
    </source>
</reference>
<protein>
    <submittedName>
        <fullName evidence="1">Uncharacterized protein</fullName>
    </submittedName>
</protein>
<dbReference type="EMBL" id="JAAXKZ010000088">
    <property type="protein sequence ID" value="NMH93948.1"/>
    <property type="molecule type" value="Genomic_DNA"/>
</dbReference>
<dbReference type="AlphaFoldDB" id="A0A848DML2"/>
<accession>A0A848DML2</accession>
<organism evidence="1 2">
    <name type="scientific">Pseudonocardia bannensis</name>
    <dbReference type="NCBI Taxonomy" id="630973"/>
    <lineage>
        <taxon>Bacteria</taxon>
        <taxon>Bacillati</taxon>
        <taxon>Actinomycetota</taxon>
        <taxon>Actinomycetes</taxon>
        <taxon>Pseudonocardiales</taxon>
        <taxon>Pseudonocardiaceae</taxon>
        <taxon>Pseudonocardia</taxon>
    </lineage>
</organism>
<evidence type="ECO:0000313" key="2">
    <source>
        <dbReference type="Proteomes" id="UP000586918"/>
    </source>
</evidence>
<name>A0A848DML2_9PSEU</name>
<keyword evidence="2" id="KW-1185">Reference proteome</keyword>
<dbReference type="RefSeq" id="WP_169414640.1">
    <property type="nucleotide sequence ID" value="NZ_JAAXKZ010000088.1"/>
</dbReference>
<proteinExistence type="predicted"/>
<gene>
    <name evidence="1" type="ORF">HF519_20690</name>
</gene>
<evidence type="ECO:0000313" key="1">
    <source>
        <dbReference type="EMBL" id="NMH93948.1"/>
    </source>
</evidence>